<evidence type="ECO:0000313" key="1">
    <source>
        <dbReference type="EMBL" id="KAG8006867.1"/>
    </source>
</evidence>
<gene>
    <name evidence="1" type="primary">CMC4</name>
    <name evidence="1" type="ORF">GBF38_022917</name>
</gene>
<dbReference type="EMBL" id="CM024808">
    <property type="protein sequence ID" value="KAG8006867.1"/>
    <property type="molecule type" value="Genomic_DNA"/>
</dbReference>
<evidence type="ECO:0000313" key="2">
    <source>
        <dbReference type="Proteomes" id="UP000805704"/>
    </source>
</evidence>
<accession>A0ACB7EY55</accession>
<comment type="caution">
    <text evidence="1">The sequence shown here is derived from an EMBL/GenBank/DDBJ whole genome shotgun (WGS) entry which is preliminary data.</text>
</comment>
<dbReference type="Proteomes" id="UP000805704">
    <property type="component" value="Chromosome 20"/>
</dbReference>
<sequence length="327" mass="36044">MGNNFLQWILTLCMFYTVSGEGCSLILKPSRVVVGFGEPVSVSCEATRPVRVLGWESAISAAHTQQDLSVQWKVDSLIDWIEEPICYGVFFTAPRQCEEKLNLVLYSEWYRGQTEVYNHSFSDLTSSSPVQVSSILVITPTKAENGAQYRCVAVLELGPEGPQPPPTVTSEPLNASVYFPPTFLSPEPEVVDYIVGDEITLNCTATGNPAPVYSWQSSHPIQERMEDEAALTSSSLLPGTYTCTASNALEKKSKQFIVKAKTKGMPQKDPCQKQACAIQTCLQANKYVESMCEDVIREMRRCCQVHAGHSICCSGFKDSQPAKKSNT</sequence>
<protein>
    <submittedName>
        <fullName evidence="1">Cx9C motif-containing protein 4</fullName>
    </submittedName>
</protein>
<keyword evidence="2" id="KW-1185">Reference proteome</keyword>
<proteinExistence type="predicted"/>
<name>A0ACB7EY55_NIBAL</name>
<reference evidence="1" key="1">
    <citation type="submission" date="2020-04" db="EMBL/GenBank/DDBJ databases">
        <title>A chromosome-scale assembly and high-density genetic map of the yellow drum (Nibea albiflora) genome.</title>
        <authorList>
            <person name="Xu D."/>
            <person name="Zhang W."/>
            <person name="Chen R."/>
            <person name="Tan P."/>
            <person name="Wang L."/>
            <person name="Song H."/>
            <person name="Tian L."/>
            <person name="Zhu Q."/>
            <person name="Wang B."/>
        </authorList>
    </citation>
    <scope>NUCLEOTIDE SEQUENCE</scope>
    <source>
        <strain evidence="1">ZJHYS-2018</strain>
    </source>
</reference>
<organism evidence="1 2">
    <name type="scientific">Nibea albiflora</name>
    <name type="common">Yellow drum</name>
    <name type="synonym">Corvina albiflora</name>
    <dbReference type="NCBI Taxonomy" id="240163"/>
    <lineage>
        <taxon>Eukaryota</taxon>
        <taxon>Metazoa</taxon>
        <taxon>Chordata</taxon>
        <taxon>Craniata</taxon>
        <taxon>Vertebrata</taxon>
        <taxon>Euteleostomi</taxon>
        <taxon>Actinopterygii</taxon>
        <taxon>Neopterygii</taxon>
        <taxon>Teleostei</taxon>
        <taxon>Neoteleostei</taxon>
        <taxon>Acanthomorphata</taxon>
        <taxon>Eupercaria</taxon>
        <taxon>Sciaenidae</taxon>
        <taxon>Nibea</taxon>
    </lineage>
</organism>